<accession>A0A3N0V088</accession>
<protein>
    <submittedName>
        <fullName evidence="4">TolC family protein</fullName>
    </submittedName>
</protein>
<dbReference type="EMBL" id="RJVP01000003">
    <property type="protein sequence ID" value="ROH86217.1"/>
    <property type="molecule type" value="Genomic_DNA"/>
</dbReference>
<dbReference type="RefSeq" id="WP_123237279.1">
    <property type="nucleotide sequence ID" value="NZ_RJVP01000003.1"/>
</dbReference>
<comment type="caution">
    <text evidence="4">The sequence shown here is derived from an EMBL/GenBank/DDBJ whole genome shotgun (WGS) entry which is preliminary data.</text>
</comment>
<proteinExistence type="inferred from homology"/>
<feature type="chain" id="PRO_5017988010" evidence="3">
    <location>
        <begin position="23"/>
        <end position="414"/>
    </location>
</feature>
<feature type="region of interest" description="Disordered" evidence="2">
    <location>
        <begin position="70"/>
        <end position="91"/>
    </location>
</feature>
<evidence type="ECO:0000256" key="3">
    <source>
        <dbReference type="SAM" id="SignalP"/>
    </source>
</evidence>
<evidence type="ECO:0000313" key="4">
    <source>
        <dbReference type="EMBL" id="ROH86217.1"/>
    </source>
</evidence>
<dbReference type="AlphaFoldDB" id="A0A3N0V088"/>
<dbReference type="PANTHER" id="PTHR30203">
    <property type="entry name" value="OUTER MEMBRANE CATION EFFLUX PROTEIN"/>
    <property type="match status" value="1"/>
</dbReference>
<dbReference type="Proteomes" id="UP000275137">
    <property type="component" value="Unassembled WGS sequence"/>
</dbReference>
<evidence type="ECO:0000313" key="5">
    <source>
        <dbReference type="Proteomes" id="UP000275137"/>
    </source>
</evidence>
<dbReference type="PANTHER" id="PTHR30203:SF24">
    <property type="entry name" value="BLR4935 PROTEIN"/>
    <property type="match status" value="1"/>
</dbReference>
<feature type="compositionally biased region" description="Gly residues" evidence="2">
    <location>
        <begin position="80"/>
        <end position="89"/>
    </location>
</feature>
<keyword evidence="3" id="KW-0732">Signal</keyword>
<keyword evidence="5" id="KW-1185">Reference proteome</keyword>
<dbReference type="InterPro" id="IPR003423">
    <property type="entry name" value="OMP_efflux"/>
</dbReference>
<name>A0A3N0V088_9PROT</name>
<reference evidence="4 5" key="1">
    <citation type="submission" date="2018-10" db="EMBL/GenBank/DDBJ databases">
        <authorList>
            <person name="Chen W.-M."/>
        </authorList>
    </citation>
    <scope>NUCLEOTIDE SEQUENCE [LARGE SCALE GENOMIC DNA]</scope>
    <source>
        <strain evidence="4 5">H-5</strain>
    </source>
</reference>
<organism evidence="4 5">
    <name type="scientific">Pseudomethylobacillus aquaticus</name>
    <dbReference type="NCBI Taxonomy" id="2676064"/>
    <lineage>
        <taxon>Bacteria</taxon>
        <taxon>Pseudomonadati</taxon>
        <taxon>Pseudomonadota</taxon>
        <taxon>Betaproteobacteria</taxon>
        <taxon>Nitrosomonadales</taxon>
        <taxon>Methylophilaceae</taxon>
        <taxon>Pseudomethylobacillus</taxon>
    </lineage>
</organism>
<dbReference type="Gene3D" id="1.20.1600.10">
    <property type="entry name" value="Outer membrane efflux proteins (OEP)"/>
    <property type="match status" value="1"/>
</dbReference>
<feature type="signal peptide" evidence="3">
    <location>
        <begin position="1"/>
        <end position="22"/>
    </location>
</feature>
<evidence type="ECO:0000256" key="1">
    <source>
        <dbReference type="ARBA" id="ARBA00007613"/>
    </source>
</evidence>
<dbReference type="SUPFAM" id="SSF56954">
    <property type="entry name" value="Outer membrane efflux proteins (OEP)"/>
    <property type="match status" value="1"/>
</dbReference>
<dbReference type="Pfam" id="PF02321">
    <property type="entry name" value="OEP"/>
    <property type="match status" value="2"/>
</dbReference>
<dbReference type="InterPro" id="IPR010131">
    <property type="entry name" value="MdtP/NodT-like"/>
</dbReference>
<evidence type="ECO:0000256" key="2">
    <source>
        <dbReference type="SAM" id="MobiDB-lite"/>
    </source>
</evidence>
<dbReference type="GO" id="GO:0015562">
    <property type="term" value="F:efflux transmembrane transporter activity"/>
    <property type="evidence" value="ECO:0007669"/>
    <property type="project" value="InterPro"/>
</dbReference>
<sequence length="414" mass="45424">MGRLLVAAAGFAFAMHSLSAQAATTYALDDVIQMAMTHSPRMNIAKAREDGASAALVTARSLINPEVEVGAGPTRYRTPGGQGSNGNWGIGISQPLEYPSVRRARQEVASANIKVANLGTELTVLGLQANVKSAFYHVVQRQAVLQLTEGDRVLLRDIRERVKLRVDVGESPRYELIKADTELLAAERDYQTALTQVLEAKAYLRGLVGTVMPETYDVRGQLPLGSTLPALNDLNARISGTVSLQQIRAAIDTATARVTLQEKLRNPGLTLKAGVEQDPDLSQFRLGLAIPIPVLNQRQGQIAEAAAELRELQAIFDDRELVLSRELNAAYQRYIISQQQLNAFENGLLSQAESVLKVAESAYRFGERGILDYLDAQRTYRMVRKDYLAARYGYIEAILDIEQLLGQKFLGEAS</sequence>
<gene>
    <name evidence="4" type="ORF">ED236_07160</name>
</gene>
<comment type="similarity">
    <text evidence="1">Belongs to the outer membrane factor (OMF) (TC 1.B.17) family.</text>
</comment>